<dbReference type="PANTHER" id="PTHR48111:SF73">
    <property type="entry name" value="ALKALINE PHOSPHATASE SYNTHESIS TRANSCRIPTIONAL REGULATORY PROTEIN PHOP"/>
    <property type="match status" value="1"/>
</dbReference>
<dbReference type="InterPro" id="IPR011006">
    <property type="entry name" value="CheY-like_superfamily"/>
</dbReference>
<evidence type="ECO:0000256" key="4">
    <source>
        <dbReference type="ARBA" id="ARBA00023015"/>
    </source>
</evidence>
<evidence type="ECO:0000259" key="10">
    <source>
        <dbReference type="PROSITE" id="PS50110"/>
    </source>
</evidence>
<keyword evidence="4" id="KW-0805">Transcription regulation</keyword>
<dbReference type="SUPFAM" id="SSF46894">
    <property type="entry name" value="C-terminal effector domain of the bipartite response regulators"/>
    <property type="match status" value="1"/>
</dbReference>
<keyword evidence="13" id="KW-1185">Reference proteome</keyword>
<dbReference type="Proteomes" id="UP000254051">
    <property type="component" value="Unassembled WGS sequence"/>
</dbReference>
<comment type="function">
    <text evidence="7">May play the central regulatory role in sporulation. It may be an element of the effector pathway responsible for the activation of sporulation genes in response to nutritional stress. Spo0A may act in concert with spo0H (a sigma factor) to control the expression of some genes that are critical to the sporulation process.</text>
</comment>
<dbReference type="GO" id="GO:0000156">
    <property type="term" value="F:phosphorelay response regulator activity"/>
    <property type="evidence" value="ECO:0007669"/>
    <property type="project" value="TreeGrafter"/>
</dbReference>
<dbReference type="EMBL" id="UHJJ01000009">
    <property type="protein sequence ID" value="SUQ14996.1"/>
    <property type="molecule type" value="Genomic_DNA"/>
</dbReference>
<feature type="DNA-binding region" description="OmpR/PhoB-type" evidence="9">
    <location>
        <begin position="132"/>
        <end position="231"/>
    </location>
</feature>
<dbReference type="PROSITE" id="PS51755">
    <property type="entry name" value="OMPR_PHOB"/>
    <property type="match status" value="1"/>
</dbReference>
<accession>A0A315ZTM0</accession>
<evidence type="ECO:0000256" key="5">
    <source>
        <dbReference type="ARBA" id="ARBA00023125"/>
    </source>
</evidence>
<proteinExistence type="predicted"/>
<protein>
    <recommendedName>
        <fullName evidence="1">Stage 0 sporulation protein A homolog</fullName>
    </recommendedName>
</protein>
<dbReference type="Pfam" id="PF00486">
    <property type="entry name" value="Trans_reg_C"/>
    <property type="match status" value="1"/>
</dbReference>
<evidence type="ECO:0000313" key="12">
    <source>
        <dbReference type="EMBL" id="SUQ14996.1"/>
    </source>
</evidence>
<sequence length="232" mass="25979">MTMNKNILAVDDEPKILEAVKAFLESKGYTVCTAQNGMQALEVFEKQNISLILLDLMLPDISGEEVCTRIRKKSRVPIIMLTAKSEEANQLKGLDIGADDYITKPFSLKVIAARIETVLRRTTDDLVPLTIKNSWRDGDLTVDFEKGIVSKHGKEVNLTATELKILSALIKYPGKIFSREELLTLVLGDNTDSLDRVIDNHIKNLRQKIEDDTKTPVYVLTIRGLGYKFGGE</sequence>
<dbReference type="RefSeq" id="WP_207657708.1">
    <property type="nucleotide sequence ID" value="NZ_QGDS01000009.1"/>
</dbReference>
<dbReference type="AlphaFoldDB" id="A0A315ZTM0"/>
<evidence type="ECO:0000256" key="9">
    <source>
        <dbReference type="PROSITE-ProRule" id="PRU01091"/>
    </source>
</evidence>
<dbReference type="SUPFAM" id="SSF52172">
    <property type="entry name" value="CheY-like"/>
    <property type="match status" value="1"/>
</dbReference>
<keyword evidence="6" id="KW-0804">Transcription</keyword>
<dbReference type="Gene3D" id="1.10.10.10">
    <property type="entry name" value="Winged helix-like DNA-binding domain superfamily/Winged helix DNA-binding domain"/>
    <property type="match status" value="1"/>
</dbReference>
<dbReference type="PROSITE" id="PS50110">
    <property type="entry name" value="RESPONSE_REGULATORY"/>
    <property type="match status" value="1"/>
</dbReference>
<dbReference type="CDD" id="cd00383">
    <property type="entry name" value="trans_reg_C"/>
    <property type="match status" value="1"/>
</dbReference>
<dbReference type="GO" id="GO:0006355">
    <property type="term" value="P:regulation of DNA-templated transcription"/>
    <property type="evidence" value="ECO:0007669"/>
    <property type="project" value="InterPro"/>
</dbReference>
<dbReference type="CDD" id="cd17574">
    <property type="entry name" value="REC_OmpR"/>
    <property type="match status" value="1"/>
</dbReference>
<dbReference type="SMART" id="SM00862">
    <property type="entry name" value="Trans_reg_C"/>
    <property type="match status" value="1"/>
</dbReference>
<reference evidence="13" key="1">
    <citation type="submission" date="2017-07" db="EMBL/GenBank/DDBJ databases">
        <authorList>
            <person name="Varghese N."/>
            <person name="Submissions S."/>
        </authorList>
    </citation>
    <scope>NUCLEOTIDE SEQUENCE [LARGE SCALE GENOMIC DNA]</scope>
    <source>
        <strain evidence="13">NLAE-zl-C134</strain>
    </source>
</reference>
<feature type="domain" description="Response regulatory" evidence="10">
    <location>
        <begin position="6"/>
        <end position="119"/>
    </location>
</feature>
<evidence type="ECO:0000256" key="1">
    <source>
        <dbReference type="ARBA" id="ARBA00018672"/>
    </source>
</evidence>
<dbReference type="InterPro" id="IPR001789">
    <property type="entry name" value="Sig_transdc_resp-reg_receiver"/>
</dbReference>
<evidence type="ECO:0000256" key="6">
    <source>
        <dbReference type="ARBA" id="ARBA00023163"/>
    </source>
</evidence>
<dbReference type="Pfam" id="PF00072">
    <property type="entry name" value="Response_reg"/>
    <property type="match status" value="1"/>
</dbReference>
<evidence type="ECO:0000256" key="2">
    <source>
        <dbReference type="ARBA" id="ARBA00022553"/>
    </source>
</evidence>
<keyword evidence="5 9" id="KW-0238">DNA-binding</keyword>
<gene>
    <name evidence="12" type="ORF">SAMN05216529_10947</name>
</gene>
<feature type="modified residue" description="4-aspartylphosphate" evidence="8">
    <location>
        <position position="55"/>
    </location>
</feature>
<evidence type="ECO:0000256" key="7">
    <source>
        <dbReference type="ARBA" id="ARBA00024867"/>
    </source>
</evidence>
<name>A0A315ZTM0_9FIRM</name>
<dbReference type="Gene3D" id="3.40.50.2300">
    <property type="match status" value="1"/>
</dbReference>
<dbReference type="InterPro" id="IPR016032">
    <property type="entry name" value="Sig_transdc_resp-reg_C-effctor"/>
</dbReference>
<dbReference type="SMART" id="SM00448">
    <property type="entry name" value="REC"/>
    <property type="match status" value="1"/>
</dbReference>
<dbReference type="InterPro" id="IPR036388">
    <property type="entry name" value="WH-like_DNA-bd_sf"/>
</dbReference>
<dbReference type="GO" id="GO:0032993">
    <property type="term" value="C:protein-DNA complex"/>
    <property type="evidence" value="ECO:0007669"/>
    <property type="project" value="TreeGrafter"/>
</dbReference>
<feature type="domain" description="OmpR/PhoB-type" evidence="11">
    <location>
        <begin position="132"/>
        <end position="231"/>
    </location>
</feature>
<keyword evidence="2 8" id="KW-0597">Phosphoprotein</keyword>
<evidence type="ECO:0000259" key="11">
    <source>
        <dbReference type="PROSITE" id="PS51755"/>
    </source>
</evidence>
<dbReference type="InterPro" id="IPR001867">
    <property type="entry name" value="OmpR/PhoB-type_DNA-bd"/>
</dbReference>
<dbReference type="GO" id="GO:0000976">
    <property type="term" value="F:transcription cis-regulatory region binding"/>
    <property type="evidence" value="ECO:0007669"/>
    <property type="project" value="TreeGrafter"/>
</dbReference>
<dbReference type="FunFam" id="3.40.50.2300:FF:000001">
    <property type="entry name" value="DNA-binding response regulator PhoB"/>
    <property type="match status" value="1"/>
</dbReference>
<keyword evidence="3" id="KW-0902">Two-component regulatory system</keyword>
<dbReference type="PANTHER" id="PTHR48111">
    <property type="entry name" value="REGULATOR OF RPOS"/>
    <property type="match status" value="1"/>
</dbReference>
<evidence type="ECO:0000256" key="3">
    <source>
        <dbReference type="ARBA" id="ARBA00023012"/>
    </source>
</evidence>
<dbReference type="Gene3D" id="6.10.250.690">
    <property type="match status" value="1"/>
</dbReference>
<evidence type="ECO:0000313" key="13">
    <source>
        <dbReference type="Proteomes" id="UP000254051"/>
    </source>
</evidence>
<dbReference type="InterPro" id="IPR039420">
    <property type="entry name" value="WalR-like"/>
</dbReference>
<evidence type="ECO:0000256" key="8">
    <source>
        <dbReference type="PROSITE-ProRule" id="PRU00169"/>
    </source>
</evidence>
<organism evidence="12 13">
    <name type="scientific">Faecalicatena contorta</name>
    <dbReference type="NCBI Taxonomy" id="39482"/>
    <lineage>
        <taxon>Bacteria</taxon>
        <taxon>Bacillati</taxon>
        <taxon>Bacillota</taxon>
        <taxon>Clostridia</taxon>
        <taxon>Lachnospirales</taxon>
        <taxon>Lachnospiraceae</taxon>
        <taxon>Faecalicatena</taxon>
    </lineage>
</organism>
<dbReference type="GO" id="GO:0005829">
    <property type="term" value="C:cytosol"/>
    <property type="evidence" value="ECO:0007669"/>
    <property type="project" value="TreeGrafter"/>
</dbReference>